<dbReference type="Proteomes" id="UP000268623">
    <property type="component" value="Unassembled WGS sequence"/>
</dbReference>
<dbReference type="SUPFAM" id="SSF51206">
    <property type="entry name" value="cAMP-binding domain-like"/>
    <property type="match status" value="1"/>
</dbReference>
<dbReference type="CDD" id="cd00038">
    <property type="entry name" value="CAP_ED"/>
    <property type="match status" value="1"/>
</dbReference>
<proteinExistence type="predicted"/>
<sequence>MKDIADLLRHHPFTEGLDEETLALVAGCAKNVVLQPGDYLHREGAAADSFYLVRHGAVALETFVPGRGAFTFLTVKSGEILGADWLIPPYRSSFDARAIELTRAIAFDGKCLRGKCEADPRVGYEMMKRFIPPLVKRLQSARMQALGMYDAANA</sequence>
<name>A0A3M9XUR4_9HYPH</name>
<dbReference type="OrthoDB" id="190787at2"/>
<organism evidence="2 3">
    <name type="scientific">Methylocystis hirsuta</name>
    <dbReference type="NCBI Taxonomy" id="369798"/>
    <lineage>
        <taxon>Bacteria</taxon>
        <taxon>Pseudomonadati</taxon>
        <taxon>Pseudomonadota</taxon>
        <taxon>Alphaproteobacteria</taxon>
        <taxon>Hyphomicrobiales</taxon>
        <taxon>Methylocystaceae</taxon>
        <taxon>Methylocystis</taxon>
    </lineage>
</organism>
<keyword evidence="3" id="KW-1185">Reference proteome</keyword>
<dbReference type="Gene3D" id="2.60.120.10">
    <property type="entry name" value="Jelly Rolls"/>
    <property type="match status" value="1"/>
</dbReference>
<dbReference type="SMART" id="SM00100">
    <property type="entry name" value="cNMP"/>
    <property type="match status" value="1"/>
</dbReference>
<evidence type="ECO:0000259" key="1">
    <source>
        <dbReference type="PROSITE" id="PS50042"/>
    </source>
</evidence>
<evidence type="ECO:0000313" key="2">
    <source>
        <dbReference type="EMBL" id="RNJ50620.1"/>
    </source>
</evidence>
<dbReference type="EMBL" id="QWDD01000001">
    <property type="protein sequence ID" value="RNJ50620.1"/>
    <property type="molecule type" value="Genomic_DNA"/>
</dbReference>
<accession>A0A3M9XUR4</accession>
<feature type="domain" description="Cyclic nucleotide-binding" evidence="1">
    <location>
        <begin position="13"/>
        <end position="113"/>
    </location>
</feature>
<dbReference type="InterPro" id="IPR018490">
    <property type="entry name" value="cNMP-bd_dom_sf"/>
</dbReference>
<comment type="caution">
    <text evidence="2">The sequence shown here is derived from an EMBL/GenBank/DDBJ whole genome shotgun (WGS) entry which is preliminary data.</text>
</comment>
<dbReference type="InterPro" id="IPR014710">
    <property type="entry name" value="RmlC-like_jellyroll"/>
</dbReference>
<dbReference type="RefSeq" id="WP_123176538.1">
    <property type="nucleotide sequence ID" value="NZ_QWDD01000001.1"/>
</dbReference>
<evidence type="ECO:0000313" key="3">
    <source>
        <dbReference type="Proteomes" id="UP000268623"/>
    </source>
</evidence>
<protein>
    <submittedName>
        <fullName evidence="2">Cyclic nucleotide-binding domain-containing protein</fullName>
    </submittedName>
</protein>
<dbReference type="Pfam" id="PF00027">
    <property type="entry name" value="cNMP_binding"/>
    <property type="match status" value="1"/>
</dbReference>
<dbReference type="AlphaFoldDB" id="A0A3M9XUR4"/>
<dbReference type="InterPro" id="IPR000595">
    <property type="entry name" value="cNMP-bd_dom"/>
</dbReference>
<dbReference type="PROSITE" id="PS50042">
    <property type="entry name" value="CNMP_BINDING_3"/>
    <property type="match status" value="1"/>
</dbReference>
<reference evidence="2 3" key="1">
    <citation type="submission" date="2018-08" db="EMBL/GenBank/DDBJ databases">
        <title>Genome sequence of Methylocystis hirsuta CSC1, a methanotroph able to accumulate PHAs.</title>
        <authorList>
            <person name="Bordel S."/>
            <person name="Rodriguez E."/>
            <person name="Gancedo J."/>
            <person name="Munoz R."/>
        </authorList>
    </citation>
    <scope>NUCLEOTIDE SEQUENCE [LARGE SCALE GENOMIC DNA]</scope>
    <source>
        <strain evidence="2 3">CSC1</strain>
    </source>
</reference>
<gene>
    <name evidence="2" type="ORF">D1O30_14560</name>
</gene>